<evidence type="ECO:0000313" key="7">
    <source>
        <dbReference type="Proteomes" id="UP001165122"/>
    </source>
</evidence>
<proteinExistence type="predicted"/>
<comment type="caution">
    <text evidence="6">The sequence shown here is derived from an EMBL/GenBank/DDBJ whole genome shotgun (WGS) entry which is preliminary data.</text>
</comment>
<keyword evidence="7" id="KW-1185">Reference proteome</keyword>
<feature type="compositionally biased region" description="Low complexity" evidence="4">
    <location>
        <begin position="312"/>
        <end position="353"/>
    </location>
</feature>
<accession>A0A9W7KRU1</accession>
<dbReference type="GO" id="GO:0017136">
    <property type="term" value="F:histone deacetylase activity, NAD-dependent"/>
    <property type="evidence" value="ECO:0007669"/>
    <property type="project" value="TreeGrafter"/>
</dbReference>
<organism evidence="6 7">
    <name type="scientific">Triparma laevis f. longispina</name>
    <dbReference type="NCBI Taxonomy" id="1714387"/>
    <lineage>
        <taxon>Eukaryota</taxon>
        <taxon>Sar</taxon>
        <taxon>Stramenopiles</taxon>
        <taxon>Ochrophyta</taxon>
        <taxon>Bolidophyceae</taxon>
        <taxon>Parmales</taxon>
        <taxon>Triparmaceae</taxon>
        <taxon>Triparma</taxon>
    </lineage>
</organism>
<dbReference type="Proteomes" id="UP001165122">
    <property type="component" value="Unassembled WGS sequence"/>
</dbReference>
<dbReference type="Pfam" id="PF02146">
    <property type="entry name" value="SIR2"/>
    <property type="match status" value="1"/>
</dbReference>
<keyword evidence="1" id="KW-0808">Transferase</keyword>
<sequence length="486" mass="53845">MPKRKPAHPDQHANRRRSIRGANSLPTLANILNSPSTLTIFITGAGLSAASGIPTFRHSPDAVWKGDVWTSATRGAWRKGSVVWWNDFWLKSFPLQFDGYVPNSGHEAIARIFNRSRGRVKVLTQNVDGLHQKTAESWNHKENLVEAHGRLGLYKCVPTEEQESEDNDLQQDIEDAESKKEDGSALEDEKRRRRKVTWCKYADERSVRPGEIVPDKVRQLMFCGGGGGGEGEEEKEIVKEDDVPVDKEPEVAVKVPVGDPVDDDAAAAAEPVETTHAPMSERQQMKMLMEMMEREEAEKGAGGRVECSAPLTTSTAATTASTAATTTTTTTTTNVNTNTSKTTNTINTTTTKTKTTKPSNLDPPSQDFVEVEAPVLPCSPLCPSCNRPLLPQALMFDESYSSHSFYQFDKFREWFEEADAFVFVGTSFAVTVTDMAVKEAKRRRIPVFNFNLESGRLEPSHSLNVENVVGKAEETLVQLEQTLAER</sequence>
<gene>
    <name evidence="6" type="ORF">TrLO_g2029</name>
</gene>
<dbReference type="InterPro" id="IPR026590">
    <property type="entry name" value="Ssirtuin_cat_dom"/>
</dbReference>
<evidence type="ECO:0000259" key="5">
    <source>
        <dbReference type="PROSITE" id="PS50305"/>
    </source>
</evidence>
<feature type="compositionally biased region" description="Basic and acidic residues" evidence="4">
    <location>
        <begin position="176"/>
        <end position="189"/>
    </location>
</feature>
<dbReference type="GO" id="GO:0005634">
    <property type="term" value="C:nucleus"/>
    <property type="evidence" value="ECO:0007669"/>
    <property type="project" value="TreeGrafter"/>
</dbReference>
<protein>
    <recommendedName>
        <fullName evidence="5">Deacetylase sirtuin-type domain-containing protein</fullName>
    </recommendedName>
</protein>
<dbReference type="GO" id="GO:0070403">
    <property type="term" value="F:NAD+ binding"/>
    <property type="evidence" value="ECO:0007669"/>
    <property type="project" value="InterPro"/>
</dbReference>
<evidence type="ECO:0000256" key="1">
    <source>
        <dbReference type="ARBA" id="ARBA00022679"/>
    </source>
</evidence>
<evidence type="ECO:0000256" key="3">
    <source>
        <dbReference type="PROSITE-ProRule" id="PRU00236"/>
    </source>
</evidence>
<feature type="region of interest" description="Disordered" evidence="4">
    <location>
        <begin position="159"/>
        <end position="189"/>
    </location>
</feature>
<dbReference type="PANTHER" id="PTHR11085:SF10">
    <property type="entry name" value="NAD-DEPENDENT PROTEIN DEACYLASE SIRTUIN-5, MITOCHONDRIAL-RELATED"/>
    <property type="match status" value="1"/>
</dbReference>
<dbReference type="InterPro" id="IPR050134">
    <property type="entry name" value="NAD-dep_sirtuin_deacylases"/>
</dbReference>
<dbReference type="EMBL" id="BRXW01000135">
    <property type="protein sequence ID" value="GMI09231.1"/>
    <property type="molecule type" value="Genomic_DNA"/>
</dbReference>
<dbReference type="AlphaFoldDB" id="A0A9W7KRU1"/>
<evidence type="ECO:0000313" key="6">
    <source>
        <dbReference type="EMBL" id="GMI09231.1"/>
    </source>
</evidence>
<comment type="caution">
    <text evidence="3">Lacks conserved residue(s) required for the propagation of feature annotation.</text>
</comment>
<dbReference type="Gene3D" id="3.40.50.1220">
    <property type="entry name" value="TPP-binding domain"/>
    <property type="match status" value="2"/>
</dbReference>
<name>A0A9W7KRU1_9STRA</name>
<dbReference type="InterPro" id="IPR026591">
    <property type="entry name" value="Sirtuin_cat_small_dom_sf"/>
</dbReference>
<dbReference type="PANTHER" id="PTHR11085">
    <property type="entry name" value="NAD-DEPENDENT PROTEIN DEACYLASE SIRTUIN-5, MITOCHONDRIAL-RELATED"/>
    <property type="match status" value="1"/>
</dbReference>
<evidence type="ECO:0000256" key="2">
    <source>
        <dbReference type="ARBA" id="ARBA00023027"/>
    </source>
</evidence>
<dbReference type="InterPro" id="IPR029035">
    <property type="entry name" value="DHS-like_NAD/FAD-binding_dom"/>
</dbReference>
<reference evidence="7" key="1">
    <citation type="journal article" date="2023" name="Commun. Biol.">
        <title>Genome analysis of Parmales, the sister group of diatoms, reveals the evolutionary specialization of diatoms from phago-mixotrophs to photoautotrophs.</title>
        <authorList>
            <person name="Ban H."/>
            <person name="Sato S."/>
            <person name="Yoshikawa S."/>
            <person name="Yamada K."/>
            <person name="Nakamura Y."/>
            <person name="Ichinomiya M."/>
            <person name="Sato N."/>
            <person name="Blanc-Mathieu R."/>
            <person name="Endo H."/>
            <person name="Kuwata A."/>
            <person name="Ogata H."/>
        </authorList>
    </citation>
    <scope>NUCLEOTIDE SEQUENCE [LARGE SCALE GENOMIC DNA]</scope>
    <source>
        <strain evidence="7">NIES 3700</strain>
    </source>
</reference>
<feature type="domain" description="Deacetylase sirtuin-type" evidence="5">
    <location>
        <begin position="12"/>
        <end position="486"/>
    </location>
</feature>
<dbReference type="Gene3D" id="3.30.1600.10">
    <property type="entry name" value="SIR2/SIRT2 'Small Domain"/>
    <property type="match status" value="2"/>
</dbReference>
<dbReference type="InterPro" id="IPR003000">
    <property type="entry name" value="Sirtuin"/>
</dbReference>
<feature type="compositionally biased region" description="Acidic residues" evidence="4">
    <location>
        <begin position="160"/>
        <end position="175"/>
    </location>
</feature>
<feature type="region of interest" description="Disordered" evidence="4">
    <location>
        <begin position="312"/>
        <end position="363"/>
    </location>
</feature>
<dbReference type="SUPFAM" id="SSF52467">
    <property type="entry name" value="DHS-like NAD/FAD-binding domain"/>
    <property type="match status" value="1"/>
</dbReference>
<evidence type="ECO:0000256" key="4">
    <source>
        <dbReference type="SAM" id="MobiDB-lite"/>
    </source>
</evidence>
<dbReference type="PROSITE" id="PS50305">
    <property type="entry name" value="SIRTUIN"/>
    <property type="match status" value="1"/>
</dbReference>
<dbReference type="OrthoDB" id="424302at2759"/>
<keyword evidence="2" id="KW-0520">NAD</keyword>